<sequence>MNIFLYFKSLIHNAVENTYPKILSDNEIKVEYPKNEDHGDLSSNVSIITAKKKKLNPRDIAKELSSILLANEYISEISIEGAGFLNFKIKPYFWHKFLKKLVNLGHNYPKIDIGNGEKINVEFVSANPTGPLHLGHAKGAIFGDVISNLLSKCGYNVIREFYINDAGNQIKTLTKSLEIRYKQLLGEKIELDKDCYPGEYLIDMAAILKDEFKNKLNTLTNNDREEFFKNFAVERILKIIKDDLSKLGVIHDYFISEKKLIEQNKVESCIYFLKEKNLLYKGILDKPKGEENNDWESKEQILFKSTKFGDDIDRAVIKSNGEYTYFVSDIAYHLDKIKRGFNNMVLLLGADHIGYKKRLTSVVSALSDGKAKLNIKICQLVKLLRNGEQVKMSKRSGNFISLKKVIEEIDSDALRFAILSKSSDTLLEIDVEKLKQQNKDNPIFYVQYASARAGSILRKGINMGIDINNIHDKDIDLTPLKSEYDISLIKILALYPKIITACLNNLDPHKITYYLYDLACVFHQIWSKGTKEENIKFIIEDDVNLTKARIFLVHSVKLVITSGLQILGIKALEKM</sequence>
<proteinExistence type="inferred from homology"/>
<dbReference type="HAMAP" id="MF_00123">
    <property type="entry name" value="Arg_tRNA_synth"/>
    <property type="match status" value="1"/>
</dbReference>
<dbReference type="GO" id="GO:0004814">
    <property type="term" value="F:arginine-tRNA ligase activity"/>
    <property type="evidence" value="ECO:0007669"/>
    <property type="project" value="UniProtKB-UniRule"/>
</dbReference>
<evidence type="ECO:0000256" key="9">
    <source>
        <dbReference type="HAMAP-Rule" id="MF_00123"/>
    </source>
</evidence>
<evidence type="ECO:0000256" key="4">
    <source>
        <dbReference type="ARBA" id="ARBA00022741"/>
    </source>
</evidence>
<comment type="similarity">
    <text evidence="1 9 10">Belongs to the class-I aminoacyl-tRNA synthetase family.</text>
</comment>
<dbReference type="Pfam" id="PF05746">
    <property type="entry name" value="DALR_1"/>
    <property type="match status" value="1"/>
</dbReference>
<dbReference type="FunFam" id="3.30.1360.70:FF:000002">
    <property type="entry name" value="arginine--tRNA ligase, cytoplasmic"/>
    <property type="match status" value="1"/>
</dbReference>
<feature type="short sequence motif" description="'HIGH' region" evidence="9">
    <location>
        <begin position="126"/>
        <end position="136"/>
    </location>
</feature>
<feature type="domain" description="Arginyl tRNA synthetase N-terminal" evidence="12">
    <location>
        <begin position="5"/>
        <end position="89"/>
    </location>
</feature>
<dbReference type="PANTHER" id="PTHR11956:SF5">
    <property type="entry name" value="ARGININE--TRNA LIGASE, CYTOPLASMIC"/>
    <property type="match status" value="1"/>
</dbReference>
<evidence type="ECO:0000256" key="10">
    <source>
        <dbReference type="RuleBase" id="RU363038"/>
    </source>
</evidence>
<dbReference type="InterPro" id="IPR036695">
    <property type="entry name" value="Arg-tRNA-synth_N_sf"/>
</dbReference>
<dbReference type="GO" id="GO:0006420">
    <property type="term" value="P:arginyl-tRNA aminoacylation"/>
    <property type="evidence" value="ECO:0007669"/>
    <property type="project" value="UniProtKB-UniRule"/>
</dbReference>
<keyword evidence="2 9" id="KW-0963">Cytoplasm</keyword>
<gene>
    <name evidence="9" type="primary">argS</name>
    <name evidence="13" type="ORF">EIC27_02710</name>
</gene>
<evidence type="ECO:0000256" key="5">
    <source>
        <dbReference type="ARBA" id="ARBA00022840"/>
    </source>
</evidence>
<comment type="subunit">
    <text evidence="9">Monomer.</text>
</comment>
<comment type="subcellular location">
    <subcellularLocation>
        <location evidence="9">Cytoplasm</location>
    </subcellularLocation>
</comment>
<dbReference type="SUPFAM" id="SSF47323">
    <property type="entry name" value="Anticodon-binding domain of a subclass of class I aminoacyl-tRNA synthetases"/>
    <property type="match status" value="1"/>
</dbReference>
<evidence type="ECO:0000256" key="6">
    <source>
        <dbReference type="ARBA" id="ARBA00022917"/>
    </source>
</evidence>
<dbReference type="InterPro" id="IPR001278">
    <property type="entry name" value="Arg-tRNA-ligase"/>
</dbReference>
<dbReference type="PANTHER" id="PTHR11956">
    <property type="entry name" value="ARGINYL-TRNA SYNTHETASE"/>
    <property type="match status" value="1"/>
</dbReference>
<dbReference type="InterPro" id="IPR001412">
    <property type="entry name" value="aa-tRNA-synth_I_CS"/>
</dbReference>
<organism evidence="13 14">
    <name type="scientific">Candidatus Aquarickettsia rohweri</name>
    <dbReference type="NCBI Taxonomy" id="2602574"/>
    <lineage>
        <taxon>Bacteria</taxon>
        <taxon>Pseudomonadati</taxon>
        <taxon>Pseudomonadota</taxon>
        <taxon>Alphaproteobacteria</taxon>
        <taxon>Rickettsiales</taxon>
        <taxon>Candidatus Midichloriaceae</taxon>
        <taxon>Candidatus Aquarickettsia</taxon>
    </lineage>
</organism>
<dbReference type="AlphaFoldDB" id="A0A3R9XS81"/>
<dbReference type="EC" id="6.1.1.19" evidence="9"/>
<dbReference type="InterPro" id="IPR014729">
    <property type="entry name" value="Rossmann-like_a/b/a_fold"/>
</dbReference>
<dbReference type="Pfam" id="PF03485">
    <property type="entry name" value="Arg_tRNA_synt_N"/>
    <property type="match status" value="1"/>
</dbReference>
<dbReference type="Proteomes" id="UP000279470">
    <property type="component" value="Unassembled WGS sequence"/>
</dbReference>
<keyword evidence="14" id="KW-1185">Reference proteome</keyword>
<dbReference type="NCBIfam" id="TIGR00456">
    <property type="entry name" value="argS"/>
    <property type="match status" value="1"/>
</dbReference>
<keyword evidence="4 9" id="KW-0547">Nucleotide-binding</keyword>
<dbReference type="InterPro" id="IPR035684">
    <property type="entry name" value="ArgRS_core"/>
</dbReference>
<comment type="catalytic activity">
    <reaction evidence="8 9">
        <text>tRNA(Arg) + L-arginine + ATP = L-arginyl-tRNA(Arg) + AMP + diphosphate</text>
        <dbReference type="Rhea" id="RHEA:20301"/>
        <dbReference type="Rhea" id="RHEA-COMP:9658"/>
        <dbReference type="Rhea" id="RHEA-COMP:9673"/>
        <dbReference type="ChEBI" id="CHEBI:30616"/>
        <dbReference type="ChEBI" id="CHEBI:32682"/>
        <dbReference type="ChEBI" id="CHEBI:33019"/>
        <dbReference type="ChEBI" id="CHEBI:78442"/>
        <dbReference type="ChEBI" id="CHEBI:78513"/>
        <dbReference type="ChEBI" id="CHEBI:456215"/>
        <dbReference type="EC" id="6.1.1.19"/>
    </reaction>
</comment>
<dbReference type="PROSITE" id="PS00178">
    <property type="entry name" value="AA_TRNA_LIGASE_I"/>
    <property type="match status" value="1"/>
</dbReference>
<dbReference type="Gene3D" id="3.30.1360.70">
    <property type="entry name" value="Arginyl tRNA synthetase N-terminal domain"/>
    <property type="match status" value="1"/>
</dbReference>
<dbReference type="GO" id="GO:0005524">
    <property type="term" value="F:ATP binding"/>
    <property type="evidence" value="ECO:0007669"/>
    <property type="project" value="UniProtKB-UniRule"/>
</dbReference>
<dbReference type="PRINTS" id="PR01038">
    <property type="entry name" value="TRNASYNTHARG"/>
</dbReference>
<evidence type="ECO:0000256" key="2">
    <source>
        <dbReference type="ARBA" id="ARBA00022490"/>
    </source>
</evidence>
<protein>
    <recommendedName>
        <fullName evidence="9">Arginine--tRNA ligase</fullName>
        <ecNumber evidence="9">6.1.1.19</ecNumber>
    </recommendedName>
    <alternativeName>
        <fullName evidence="9">Arginyl-tRNA synthetase</fullName>
        <shortName evidence="9">ArgRS</shortName>
    </alternativeName>
</protein>
<comment type="caution">
    <text evidence="13">The sequence shown here is derived from an EMBL/GenBank/DDBJ whole genome shotgun (WGS) entry which is preliminary data.</text>
</comment>
<evidence type="ECO:0000259" key="12">
    <source>
        <dbReference type="SMART" id="SM01016"/>
    </source>
</evidence>
<dbReference type="GO" id="GO:0005737">
    <property type="term" value="C:cytoplasm"/>
    <property type="evidence" value="ECO:0007669"/>
    <property type="project" value="UniProtKB-SubCell"/>
</dbReference>
<dbReference type="InterPro" id="IPR009080">
    <property type="entry name" value="tRNAsynth_Ia_anticodon-bd"/>
</dbReference>
<reference evidence="14" key="1">
    <citation type="submission" date="2018-11" db="EMBL/GenBank/DDBJ databases">
        <title>Phylogenetic, genomic, and biogeographic characterization of a novel and ubiquitous marine invertebrate-associated Rickettsiales parasite, Candidatus Marinoinvertebrata rohwerii, gen. nov., sp. nov.</title>
        <authorList>
            <person name="Klinges J.G."/>
            <person name="Rosales S.M."/>
            <person name="Mcminds R."/>
            <person name="Shaver E.C."/>
            <person name="Shantz A."/>
            <person name="Peters E.C."/>
            <person name="Burkepile D.E."/>
            <person name="Silliman B.R."/>
            <person name="Vega Thurber R.L."/>
        </authorList>
    </citation>
    <scope>NUCLEOTIDE SEQUENCE [LARGE SCALE GENOMIC DNA]</scope>
    <source>
        <strain evidence="14">a_cerv_44</strain>
    </source>
</reference>
<keyword evidence="3 9" id="KW-0436">Ligase</keyword>
<dbReference type="Gene3D" id="1.10.730.10">
    <property type="entry name" value="Isoleucyl-tRNA Synthetase, Domain 1"/>
    <property type="match status" value="1"/>
</dbReference>
<dbReference type="Gene3D" id="3.40.50.620">
    <property type="entry name" value="HUPs"/>
    <property type="match status" value="1"/>
</dbReference>
<dbReference type="SUPFAM" id="SSF52374">
    <property type="entry name" value="Nucleotidylyl transferase"/>
    <property type="match status" value="1"/>
</dbReference>
<evidence type="ECO:0000313" key="14">
    <source>
        <dbReference type="Proteomes" id="UP000279470"/>
    </source>
</evidence>
<evidence type="ECO:0000313" key="13">
    <source>
        <dbReference type="EMBL" id="RST68500.1"/>
    </source>
</evidence>
<evidence type="ECO:0000256" key="7">
    <source>
        <dbReference type="ARBA" id="ARBA00023146"/>
    </source>
</evidence>
<evidence type="ECO:0000259" key="11">
    <source>
        <dbReference type="SMART" id="SM00836"/>
    </source>
</evidence>
<dbReference type="InterPro" id="IPR005148">
    <property type="entry name" value="Arg-tRNA-synth_N"/>
</dbReference>
<dbReference type="InterPro" id="IPR008909">
    <property type="entry name" value="DALR_anticod-bd"/>
</dbReference>
<dbReference type="Pfam" id="PF00750">
    <property type="entry name" value="tRNA-synt_1d"/>
    <property type="match status" value="1"/>
</dbReference>
<evidence type="ECO:0000256" key="8">
    <source>
        <dbReference type="ARBA" id="ARBA00049339"/>
    </source>
</evidence>
<evidence type="ECO:0000256" key="1">
    <source>
        <dbReference type="ARBA" id="ARBA00005594"/>
    </source>
</evidence>
<feature type="domain" description="DALR anticodon binding" evidence="11">
    <location>
        <begin position="446"/>
        <end position="575"/>
    </location>
</feature>
<keyword evidence="6 9" id="KW-0648">Protein biosynthesis</keyword>
<dbReference type="SUPFAM" id="SSF55190">
    <property type="entry name" value="Arginyl-tRNA synthetase (ArgRS), N-terminal 'additional' domain"/>
    <property type="match status" value="1"/>
</dbReference>
<dbReference type="EMBL" id="RXFM01000028">
    <property type="protein sequence ID" value="RST68500.1"/>
    <property type="molecule type" value="Genomic_DNA"/>
</dbReference>
<dbReference type="OrthoDB" id="9803211at2"/>
<keyword evidence="5 9" id="KW-0067">ATP-binding</keyword>
<dbReference type="SMART" id="SM01016">
    <property type="entry name" value="Arg_tRNA_synt_N"/>
    <property type="match status" value="1"/>
</dbReference>
<dbReference type="SMART" id="SM00836">
    <property type="entry name" value="DALR_1"/>
    <property type="match status" value="1"/>
</dbReference>
<evidence type="ECO:0000256" key="3">
    <source>
        <dbReference type="ARBA" id="ARBA00022598"/>
    </source>
</evidence>
<accession>A0A3R9XS81</accession>
<name>A0A3R9XS81_9RICK</name>
<dbReference type="CDD" id="cd00671">
    <property type="entry name" value="ArgRS_core"/>
    <property type="match status" value="1"/>
</dbReference>
<keyword evidence="7 9" id="KW-0030">Aminoacyl-tRNA synthetase</keyword>